<dbReference type="STRING" id="391625.PPSIR1_19794"/>
<reference evidence="2 3" key="1">
    <citation type="submission" date="2007-06" db="EMBL/GenBank/DDBJ databases">
        <authorList>
            <person name="Shimkets L."/>
            <person name="Ferriera S."/>
            <person name="Johnson J."/>
            <person name="Kravitz S."/>
            <person name="Beeson K."/>
            <person name="Sutton G."/>
            <person name="Rogers Y.-H."/>
            <person name="Friedman R."/>
            <person name="Frazier M."/>
            <person name="Venter J.C."/>
        </authorList>
    </citation>
    <scope>NUCLEOTIDE SEQUENCE [LARGE SCALE GENOMIC DNA]</scope>
    <source>
        <strain evidence="2 3">SIR-1</strain>
    </source>
</reference>
<keyword evidence="3" id="KW-1185">Reference proteome</keyword>
<evidence type="ECO:0000256" key="1">
    <source>
        <dbReference type="SAM" id="MobiDB-lite"/>
    </source>
</evidence>
<organism evidence="2 3">
    <name type="scientific">Plesiocystis pacifica SIR-1</name>
    <dbReference type="NCBI Taxonomy" id="391625"/>
    <lineage>
        <taxon>Bacteria</taxon>
        <taxon>Pseudomonadati</taxon>
        <taxon>Myxococcota</taxon>
        <taxon>Polyangia</taxon>
        <taxon>Nannocystales</taxon>
        <taxon>Nannocystaceae</taxon>
        <taxon>Plesiocystis</taxon>
    </lineage>
</organism>
<gene>
    <name evidence="2" type="ORF">PPSIR1_19794</name>
</gene>
<feature type="region of interest" description="Disordered" evidence="1">
    <location>
        <begin position="7"/>
        <end position="39"/>
    </location>
</feature>
<dbReference type="EMBL" id="ABCS01000076">
    <property type="protein sequence ID" value="EDM75950.1"/>
    <property type="molecule type" value="Genomic_DNA"/>
</dbReference>
<evidence type="ECO:0000313" key="3">
    <source>
        <dbReference type="Proteomes" id="UP000005801"/>
    </source>
</evidence>
<dbReference type="AlphaFoldDB" id="A6GDR1"/>
<comment type="caution">
    <text evidence="2">The sequence shown here is derived from an EMBL/GenBank/DDBJ whole genome shotgun (WGS) entry which is preliminary data.</text>
</comment>
<dbReference type="Proteomes" id="UP000005801">
    <property type="component" value="Unassembled WGS sequence"/>
</dbReference>
<name>A6GDR1_9BACT</name>
<proteinExistence type="predicted"/>
<evidence type="ECO:0000313" key="2">
    <source>
        <dbReference type="EMBL" id="EDM75950.1"/>
    </source>
</evidence>
<accession>A6GDR1</accession>
<protein>
    <submittedName>
        <fullName evidence="2">Uncharacterized protein</fullName>
    </submittedName>
</protein>
<sequence length="129" mass="13394">MSLTLLLGCGPQGPSEAGKAGQGGAAGGPAERSSMGLQVSVRNSCPEAVVLAVSAELPSAATPTVRVGSTRVQTLQVPNGHRVWLRVAGEWDESRSVAPHPEPGRSNSIGGTALFVRKQCNVLQNQRER</sequence>